<dbReference type="PANTHER" id="PTHR24221">
    <property type="entry name" value="ATP-BINDING CASSETTE SUB-FAMILY B"/>
    <property type="match status" value="1"/>
</dbReference>
<evidence type="ECO:0000259" key="9">
    <source>
        <dbReference type="PROSITE" id="PS50929"/>
    </source>
</evidence>
<dbReference type="SUPFAM" id="SSF90123">
    <property type="entry name" value="ABC transporter transmembrane region"/>
    <property type="match status" value="1"/>
</dbReference>
<name>A0A7Y6A404_9CELL</name>
<dbReference type="AlphaFoldDB" id="A0A7Y6A404"/>
<evidence type="ECO:0000256" key="7">
    <source>
        <dbReference type="SAM" id="Phobius"/>
    </source>
</evidence>
<dbReference type="InterPro" id="IPR003593">
    <property type="entry name" value="AAA+_ATPase"/>
</dbReference>
<reference evidence="10 11" key="1">
    <citation type="submission" date="2020-05" db="EMBL/GenBank/DDBJ databases">
        <title>Genome Sequencing of Type Strains.</title>
        <authorList>
            <person name="Lemaire J.F."/>
            <person name="Inderbitzin P."/>
            <person name="Gregorio O.A."/>
            <person name="Collins S.B."/>
            <person name="Wespe N."/>
            <person name="Knight-Connoni V."/>
        </authorList>
    </citation>
    <scope>NUCLEOTIDE SEQUENCE [LARGE SCALE GENOMIC DNA]</scope>
    <source>
        <strain evidence="10 11">ATCC 25174</strain>
    </source>
</reference>
<feature type="domain" description="ABC transmembrane type-1" evidence="9">
    <location>
        <begin position="25"/>
        <end position="307"/>
    </location>
</feature>
<dbReference type="InterPro" id="IPR036640">
    <property type="entry name" value="ABC1_TM_sf"/>
</dbReference>
<keyword evidence="4 10" id="KW-0067">ATP-binding</keyword>
<feature type="transmembrane region" description="Helical" evidence="7">
    <location>
        <begin position="138"/>
        <end position="159"/>
    </location>
</feature>
<evidence type="ECO:0000256" key="6">
    <source>
        <dbReference type="ARBA" id="ARBA00023136"/>
    </source>
</evidence>
<sequence>MRQTVRGSWALLRLAASISPGKLTLSAVLMVLQSVALPLAAPALAALTDAAVAGDARRASVAAVLVAVLVVAALTAGHFAHIFYFELGDEAVMRLERDLIGLSHDSPGIEHHERPEYADRLQVLRTELDRSGWGSMQALLSAIGLGVALLITGVLLAQLNPWLLLLPLAAVPPLVLGRRAESVLGAARTAAATDNRRARHLFVLSLDANAAKELRTCGLGEEVRTRLARSWDAATAVLWAGEVRADALRAAGQLAFAVAYVAATLLVLRDAVAGRRTVGDVVLVITLASQVNQQVTAAVTILQQLQRAARTMTDLAWMRSLVQAQTVRGASVSAPDVLRDGIRFDGVSFTYPGTDAPVLEGVDLVLPAGTSVAIVGENGAGKTTLVKLLCRFYAPTTGTITVDGVDLHDLDPVAWRDRTAAGFQDFCRFELLARQNVGVGDLPRIGSDDAVLGALDRAHSADVLDRLEDGLDTQLGTSHADGAQLSGGQWQKLALGRAMMREQPLLVVLDEPTSALDAQAEHDLYERYAAHARAVGATTGAVTLLVSHRFSTVRMADLILVVADRRIVESGSHEELVARGGLYAELFGIQAAAYL</sequence>
<dbReference type="PROSITE" id="PS50893">
    <property type="entry name" value="ABC_TRANSPORTER_2"/>
    <property type="match status" value="1"/>
</dbReference>
<dbReference type="GO" id="GO:0005524">
    <property type="term" value="F:ATP binding"/>
    <property type="evidence" value="ECO:0007669"/>
    <property type="project" value="UniProtKB-KW"/>
</dbReference>
<dbReference type="Pfam" id="PF00005">
    <property type="entry name" value="ABC_tran"/>
    <property type="match status" value="1"/>
</dbReference>
<dbReference type="RefSeq" id="WP_175349202.1">
    <property type="nucleotide sequence ID" value="NZ_JABMCI010000070.1"/>
</dbReference>
<comment type="subcellular location">
    <subcellularLocation>
        <location evidence="1">Cell membrane</location>
        <topology evidence="1">Multi-pass membrane protein</topology>
    </subcellularLocation>
</comment>
<feature type="transmembrane region" description="Helical" evidence="7">
    <location>
        <begin position="61"/>
        <end position="85"/>
    </location>
</feature>
<dbReference type="SUPFAM" id="SSF52540">
    <property type="entry name" value="P-loop containing nucleoside triphosphate hydrolases"/>
    <property type="match status" value="1"/>
</dbReference>
<dbReference type="GO" id="GO:0034040">
    <property type="term" value="F:ATPase-coupled lipid transmembrane transporter activity"/>
    <property type="evidence" value="ECO:0007669"/>
    <property type="project" value="TreeGrafter"/>
</dbReference>
<dbReference type="PANTHER" id="PTHR24221:SF646">
    <property type="entry name" value="HAEMOLYSIN SECRETION ATP-BINDING PROTEIN"/>
    <property type="match status" value="1"/>
</dbReference>
<comment type="caution">
    <text evidence="10">The sequence shown here is derived from an EMBL/GenBank/DDBJ whole genome shotgun (WGS) entry which is preliminary data.</text>
</comment>
<dbReference type="InterPro" id="IPR027417">
    <property type="entry name" value="P-loop_NTPase"/>
</dbReference>
<keyword evidence="11" id="KW-1185">Reference proteome</keyword>
<dbReference type="PROSITE" id="PS50929">
    <property type="entry name" value="ABC_TM1F"/>
    <property type="match status" value="1"/>
</dbReference>
<evidence type="ECO:0000313" key="10">
    <source>
        <dbReference type="EMBL" id="NUU19306.1"/>
    </source>
</evidence>
<dbReference type="GO" id="GO:0140359">
    <property type="term" value="F:ABC-type transporter activity"/>
    <property type="evidence" value="ECO:0007669"/>
    <property type="project" value="InterPro"/>
</dbReference>
<dbReference type="InterPro" id="IPR039421">
    <property type="entry name" value="Type_1_exporter"/>
</dbReference>
<dbReference type="GO" id="GO:0016887">
    <property type="term" value="F:ATP hydrolysis activity"/>
    <property type="evidence" value="ECO:0007669"/>
    <property type="project" value="InterPro"/>
</dbReference>
<dbReference type="InterPro" id="IPR017871">
    <property type="entry name" value="ABC_transporter-like_CS"/>
</dbReference>
<keyword evidence="5 7" id="KW-1133">Transmembrane helix</keyword>
<protein>
    <submittedName>
        <fullName evidence="10">ABC transporter ATP-binding protein</fullName>
    </submittedName>
</protein>
<dbReference type="InterPro" id="IPR011527">
    <property type="entry name" value="ABC1_TM_dom"/>
</dbReference>
<keyword evidence="3" id="KW-0547">Nucleotide-binding</keyword>
<gene>
    <name evidence="10" type="ORF">HP550_18820</name>
</gene>
<evidence type="ECO:0000256" key="1">
    <source>
        <dbReference type="ARBA" id="ARBA00004651"/>
    </source>
</evidence>
<evidence type="ECO:0000256" key="2">
    <source>
        <dbReference type="ARBA" id="ARBA00022692"/>
    </source>
</evidence>
<keyword evidence="2 7" id="KW-0812">Transmembrane</keyword>
<proteinExistence type="predicted"/>
<dbReference type="EMBL" id="JABMCI010000070">
    <property type="protein sequence ID" value="NUU19306.1"/>
    <property type="molecule type" value="Genomic_DNA"/>
</dbReference>
<dbReference type="Proteomes" id="UP000565724">
    <property type="component" value="Unassembled WGS sequence"/>
</dbReference>
<keyword evidence="6 7" id="KW-0472">Membrane</keyword>
<dbReference type="Gene3D" id="3.40.50.300">
    <property type="entry name" value="P-loop containing nucleotide triphosphate hydrolases"/>
    <property type="match status" value="1"/>
</dbReference>
<dbReference type="PROSITE" id="PS00211">
    <property type="entry name" value="ABC_TRANSPORTER_1"/>
    <property type="match status" value="1"/>
</dbReference>
<evidence type="ECO:0000256" key="4">
    <source>
        <dbReference type="ARBA" id="ARBA00022840"/>
    </source>
</evidence>
<dbReference type="Gene3D" id="1.20.1560.10">
    <property type="entry name" value="ABC transporter type 1, transmembrane domain"/>
    <property type="match status" value="1"/>
</dbReference>
<evidence type="ECO:0000313" key="11">
    <source>
        <dbReference type="Proteomes" id="UP000565724"/>
    </source>
</evidence>
<dbReference type="GO" id="GO:0005886">
    <property type="term" value="C:plasma membrane"/>
    <property type="evidence" value="ECO:0007669"/>
    <property type="project" value="UniProtKB-SubCell"/>
</dbReference>
<accession>A0A7Y6A404</accession>
<organism evidence="10 11">
    <name type="scientific">Cellulomonas humilata</name>
    <dbReference type="NCBI Taxonomy" id="144055"/>
    <lineage>
        <taxon>Bacteria</taxon>
        <taxon>Bacillati</taxon>
        <taxon>Actinomycetota</taxon>
        <taxon>Actinomycetes</taxon>
        <taxon>Micrococcales</taxon>
        <taxon>Cellulomonadaceae</taxon>
        <taxon>Cellulomonas</taxon>
    </lineage>
</organism>
<feature type="domain" description="ABC transporter" evidence="8">
    <location>
        <begin position="342"/>
        <end position="589"/>
    </location>
</feature>
<dbReference type="InterPro" id="IPR003439">
    <property type="entry name" value="ABC_transporter-like_ATP-bd"/>
</dbReference>
<evidence type="ECO:0000256" key="3">
    <source>
        <dbReference type="ARBA" id="ARBA00022741"/>
    </source>
</evidence>
<evidence type="ECO:0000259" key="8">
    <source>
        <dbReference type="PROSITE" id="PS50893"/>
    </source>
</evidence>
<evidence type="ECO:0000256" key="5">
    <source>
        <dbReference type="ARBA" id="ARBA00022989"/>
    </source>
</evidence>
<dbReference type="SMART" id="SM00382">
    <property type="entry name" value="AAA"/>
    <property type="match status" value="1"/>
</dbReference>